<dbReference type="Proteomes" id="UP000294848">
    <property type="component" value="Unassembled WGS sequence"/>
</dbReference>
<dbReference type="GO" id="GO:0016740">
    <property type="term" value="F:transferase activity"/>
    <property type="evidence" value="ECO:0007669"/>
    <property type="project" value="UniProtKB-KW"/>
</dbReference>
<evidence type="ECO:0000256" key="1">
    <source>
        <dbReference type="ARBA" id="ARBA00022679"/>
    </source>
</evidence>
<dbReference type="OrthoDB" id="9798388at2"/>
<protein>
    <recommendedName>
        <fullName evidence="2">Putative gamma-glutamylcyclotransferase</fullName>
    </recommendedName>
</protein>
<organism evidence="4 5">
    <name type="scientific">Sunxiuqinia elliptica</name>
    <dbReference type="NCBI Taxonomy" id="655355"/>
    <lineage>
        <taxon>Bacteria</taxon>
        <taxon>Pseudomonadati</taxon>
        <taxon>Bacteroidota</taxon>
        <taxon>Bacteroidia</taxon>
        <taxon>Marinilabiliales</taxon>
        <taxon>Prolixibacteraceae</taxon>
        <taxon>Sunxiuqinia</taxon>
    </lineage>
</organism>
<evidence type="ECO:0000313" key="4">
    <source>
        <dbReference type="EMBL" id="TDN99122.1"/>
    </source>
</evidence>
<dbReference type="PANTHER" id="PTHR31544:SF2">
    <property type="entry name" value="AIG2-LIKE PROTEIN D"/>
    <property type="match status" value="1"/>
</dbReference>
<dbReference type="RefSeq" id="WP_133465891.1">
    <property type="nucleotide sequence ID" value="NZ_SNWI01000007.1"/>
</dbReference>
<evidence type="ECO:0000313" key="5">
    <source>
        <dbReference type="Proteomes" id="UP000294848"/>
    </source>
</evidence>
<proteinExistence type="predicted"/>
<dbReference type="Pfam" id="PF06094">
    <property type="entry name" value="GGACT"/>
    <property type="match status" value="1"/>
</dbReference>
<name>A0A4R6GUJ5_9BACT</name>
<evidence type="ECO:0000259" key="3">
    <source>
        <dbReference type="Pfam" id="PF06094"/>
    </source>
</evidence>
<dbReference type="InterPro" id="IPR045038">
    <property type="entry name" value="AIG2-like"/>
</dbReference>
<gene>
    <name evidence="4" type="ORF">DET52_107254</name>
</gene>
<dbReference type="AlphaFoldDB" id="A0A4R6GUJ5"/>
<accession>A0A4R6GUJ5</accession>
<comment type="caution">
    <text evidence="4">The sequence shown here is derived from an EMBL/GenBank/DDBJ whole genome shotgun (WGS) entry which is preliminary data.</text>
</comment>
<sequence>MTKQLLFTYGTLADPEFFECILNRTPSYQEAFLEDYQLWSDPRDGYLFIKPGSGTVSGKLVLLSLSEIELIDLWEEVPIYQRELLSVISKQKAVNAFVYTRNNTIGLSTSNVPTKSRTEILEAIKQFKRDNKNSG</sequence>
<feature type="domain" description="Gamma-glutamylcyclotransferase AIG2-like" evidence="3">
    <location>
        <begin position="6"/>
        <end position="103"/>
    </location>
</feature>
<dbReference type="Gene3D" id="3.10.490.10">
    <property type="entry name" value="Gamma-glutamyl cyclotransferase-like"/>
    <property type="match status" value="1"/>
</dbReference>
<dbReference type="InterPro" id="IPR036568">
    <property type="entry name" value="GGCT-like_sf"/>
</dbReference>
<evidence type="ECO:0000256" key="2">
    <source>
        <dbReference type="ARBA" id="ARBA00030602"/>
    </source>
</evidence>
<dbReference type="InterPro" id="IPR009288">
    <property type="entry name" value="AIG2-like_dom"/>
</dbReference>
<dbReference type="EMBL" id="SNWI01000007">
    <property type="protein sequence ID" value="TDN99122.1"/>
    <property type="molecule type" value="Genomic_DNA"/>
</dbReference>
<dbReference type="CDD" id="cd06661">
    <property type="entry name" value="GGCT_like"/>
    <property type="match status" value="1"/>
</dbReference>
<dbReference type="PANTHER" id="PTHR31544">
    <property type="entry name" value="AIG2-LIKE PROTEIN D"/>
    <property type="match status" value="1"/>
</dbReference>
<dbReference type="SUPFAM" id="SSF110857">
    <property type="entry name" value="Gamma-glutamyl cyclotransferase-like"/>
    <property type="match status" value="1"/>
</dbReference>
<keyword evidence="1 4" id="KW-0808">Transferase</keyword>
<dbReference type="InterPro" id="IPR013024">
    <property type="entry name" value="GGCT-like"/>
</dbReference>
<reference evidence="4 5" key="1">
    <citation type="submission" date="2019-03" db="EMBL/GenBank/DDBJ databases">
        <title>Freshwater and sediment microbial communities from various areas in North America, analyzing microbe dynamics in response to fracking.</title>
        <authorList>
            <person name="Lamendella R."/>
        </authorList>
    </citation>
    <scope>NUCLEOTIDE SEQUENCE [LARGE SCALE GENOMIC DNA]</scope>
    <source>
        <strain evidence="4 5">114D</strain>
    </source>
</reference>